<dbReference type="InterPro" id="IPR027417">
    <property type="entry name" value="P-loop_NTPase"/>
</dbReference>
<dbReference type="EMBL" id="CAJPEV010004341">
    <property type="protein sequence ID" value="CAG0901625.1"/>
    <property type="molecule type" value="Genomic_DNA"/>
</dbReference>
<dbReference type="SUPFAM" id="SSF52540">
    <property type="entry name" value="P-loop containing nucleoside triphosphate hydrolases"/>
    <property type="match status" value="1"/>
</dbReference>
<dbReference type="EMBL" id="LR903858">
    <property type="protein sequence ID" value="CAD7252353.1"/>
    <property type="molecule type" value="Genomic_DNA"/>
</dbReference>
<protein>
    <submittedName>
        <fullName evidence="1">Uncharacterized protein</fullName>
    </submittedName>
</protein>
<evidence type="ECO:0000313" key="2">
    <source>
        <dbReference type="Proteomes" id="UP000677054"/>
    </source>
</evidence>
<evidence type="ECO:0000313" key="1">
    <source>
        <dbReference type="EMBL" id="CAD7252353.1"/>
    </source>
</evidence>
<proteinExistence type="predicted"/>
<organism evidence="1">
    <name type="scientific">Darwinula stevensoni</name>
    <dbReference type="NCBI Taxonomy" id="69355"/>
    <lineage>
        <taxon>Eukaryota</taxon>
        <taxon>Metazoa</taxon>
        <taxon>Ecdysozoa</taxon>
        <taxon>Arthropoda</taxon>
        <taxon>Crustacea</taxon>
        <taxon>Oligostraca</taxon>
        <taxon>Ostracoda</taxon>
        <taxon>Podocopa</taxon>
        <taxon>Podocopida</taxon>
        <taxon>Darwinulocopina</taxon>
        <taxon>Darwinuloidea</taxon>
        <taxon>Darwinulidae</taxon>
        <taxon>Darwinula</taxon>
    </lineage>
</organism>
<gene>
    <name evidence="1" type="ORF">DSTB1V02_LOCUS12111</name>
</gene>
<keyword evidence="2" id="KW-1185">Reference proteome</keyword>
<dbReference type="AlphaFoldDB" id="A0A7R9ADT2"/>
<dbReference type="Proteomes" id="UP000677054">
    <property type="component" value="Unassembled WGS sequence"/>
</dbReference>
<name>A0A7R9ADT2_9CRUS</name>
<sequence length="721" mass="82312">MQNCLCDDLKEVASPTSCSPRVEFDIRDHLQVCMGDETTLQFRKAEDEYLRKFYKEAGKIHYSLPSGYNLKYKDLKYLLTESQKDLDNGEGAHVELSKQTPDHAAKALVFHRMKDICGCAPSLVIADFKFCETFNIDETYHRALDKRENESLSKERPFPTLKNGSHCTFLSYPTRDRVYNIFFQVVEKCLERHHPETVRESIDSAVSQCRRDEEVFKTMCGPFLDSVAIVAAFPSLPFMERGDLSEFLNCGACPRKIMTRDDLHTPDTLRDFLKRNGVTELPARSETFSPTDNLFYKIFSLYVCASSSVRMPRTELEHTMKADAHLSETLFILTPDQKELIEDNYENEEKPSWLLPITGGSGTGKTLVLKERAKRLAKKDPKEEVIIINLPGGLLTEDFRRDLRGLDNVRIWDGKEKGILESLEDIVHFLLKQERGKHVLLDEVPLTLGIKDRLDEASLSAHWAKIEKLKGHIKSLTLAFRPNDARNTEEEIERWTKVLDYLKDTDQKLTLTIAFQSHSRGGRGISLEELGSFFERHGVQVVKLPECSPHSKCSSNSLISHICSNETHTPLRLDAKCLPTASRPGAYVHGAFICFRFAMEQDIGVNPIHVLASDEKLLLFLESLNEKNAKKLMVIHPKDFRGCESSVSITVNVEDSWLLESMSRARTMLFIIDCLPDHQQVWRTMREEGRIEEVDTGDYWSSRTKYGSIPCQDPPTPPLNL</sequence>
<accession>A0A7R9ADT2</accession>
<reference evidence="1" key="1">
    <citation type="submission" date="2020-11" db="EMBL/GenBank/DDBJ databases">
        <authorList>
            <person name="Tran Van P."/>
        </authorList>
    </citation>
    <scope>NUCLEOTIDE SEQUENCE</scope>
</reference>
<dbReference type="OrthoDB" id="8177873at2759"/>